<dbReference type="AlphaFoldDB" id="A0A310S9U5"/>
<protein>
    <submittedName>
        <fullName evidence="2">Uncharacterized protein</fullName>
    </submittedName>
</protein>
<feature type="compositionally biased region" description="Gly residues" evidence="1">
    <location>
        <begin position="152"/>
        <end position="165"/>
    </location>
</feature>
<evidence type="ECO:0000313" key="3">
    <source>
        <dbReference type="Proteomes" id="UP000250275"/>
    </source>
</evidence>
<organism evidence="2 3">
    <name type="scientific">Eufriesea mexicana</name>
    <dbReference type="NCBI Taxonomy" id="516756"/>
    <lineage>
        <taxon>Eukaryota</taxon>
        <taxon>Metazoa</taxon>
        <taxon>Ecdysozoa</taxon>
        <taxon>Arthropoda</taxon>
        <taxon>Hexapoda</taxon>
        <taxon>Insecta</taxon>
        <taxon>Pterygota</taxon>
        <taxon>Neoptera</taxon>
        <taxon>Endopterygota</taxon>
        <taxon>Hymenoptera</taxon>
        <taxon>Apocrita</taxon>
        <taxon>Aculeata</taxon>
        <taxon>Apoidea</taxon>
        <taxon>Anthophila</taxon>
        <taxon>Apidae</taxon>
        <taxon>Eufriesea</taxon>
    </lineage>
</organism>
<dbReference type="EMBL" id="KQ762687">
    <property type="protein sequence ID" value="OAD55547.1"/>
    <property type="molecule type" value="Genomic_DNA"/>
</dbReference>
<evidence type="ECO:0000256" key="1">
    <source>
        <dbReference type="SAM" id="MobiDB-lite"/>
    </source>
</evidence>
<name>A0A310S9U5_9HYME</name>
<feature type="region of interest" description="Disordered" evidence="1">
    <location>
        <begin position="150"/>
        <end position="181"/>
    </location>
</feature>
<keyword evidence="3" id="KW-1185">Reference proteome</keyword>
<dbReference type="Proteomes" id="UP000250275">
    <property type="component" value="Unassembled WGS sequence"/>
</dbReference>
<sequence length="181" mass="19571">MPKIFPLGLWKAVLFLRRDTCCSYRAAHGCRISSLDHGYHNSSLLVLRRNRKGNDLKESDMNQCETYADNARRFKSHIIPTFCFSIPSASNSDFCDFRSSVLDTLDGLRKVESALLRPRHGTSDVAGGCPEGAVARAGASRSLITFNLPGKSDGGAGGGGEGNGGRHAIPRGDHYLSTTDL</sequence>
<reference evidence="2 3" key="1">
    <citation type="submission" date="2015-07" db="EMBL/GenBank/DDBJ databases">
        <title>The genome of Eufriesea mexicana.</title>
        <authorList>
            <person name="Pan H."/>
            <person name="Kapheim K."/>
        </authorList>
    </citation>
    <scope>NUCLEOTIDE SEQUENCE [LARGE SCALE GENOMIC DNA]</scope>
    <source>
        <strain evidence="2">0111107269</strain>
        <tissue evidence="2">Whole body</tissue>
    </source>
</reference>
<evidence type="ECO:0000313" key="2">
    <source>
        <dbReference type="EMBL" id="OAD55547.1"/>
    </source>
</evidence>
<proteinExistence type="predicted"/>
<accession>A0A310S9U5</accession>
<gene>
    <name evidence="2" type="ORF">WN48_04651</name>
</gene>